<dbReference type="GO" id="GO:0019369">
    <property type="term" value="P:arachidonate metabolic process"/>
    <property type="evidence" value="ECO:0007669"/>
    <property type="project" value="TreeGrafter"/>
</dbReference>
<dbReference type="STRING" id="105696.A0A1Y2LV55"/>
<dbReference type="GO" id="GO:0046486">
    <property type="term" value="P:glycerolipid metabolic process"/>
    <property type="evidence" value="ECO:0007669"/>
    <property type="project" value="UniProtKB-ARBA"/>
</dbReference>
<evidence type="ECO:0000313" key="6">
    <source>
        <dbReference type="EMBL" id="OSS47733.1"/>
    </source>
</evidence>
<dbReference type="EMBL" id="KZ107847">
    <property type="protein sequence ID" value="OSS47733.1"/>
    <property type="molecule type" value="Genomic_DNA"/>
</dbReference>
<evidence type="ECO:0000256" key="3">
    <source>
        <dbReference type="ARBA" id="ARBA00023098"/>
    </source>
</evidence>
<accession>A0A1Y2LV55</accession>
<keyword evidence="1" id="KW-0378">Hydrolase</keyword>
<dbReference type="GO" id="GO:0016020">
    <property type="term" value="C:membrane"/>
    <property type="evidence" value="ECO:0007669"/>
    <property type="project" value="TreeGrafter"/>
</dbReference>
<evidence type="ECO:0000256" key="1">
    <source>
        <dbReference type="ARBA" id="ARBA00022801"/>
    </source>
</evidence>
<dbReference type="GO" id="GO:0047499">
    <property type="term" value="F:calcium-independent phospholipase A2 activity"/>
    <property type="evidence" value="ECO:0007669"/>
    <property type="project" value="TreeGrafter"/>
</dbReference>
<dbReference type="PANTHER" id="PTHR24185:SF1">
    <property type="entry name" value="CALCIUM-INDEPENDENT PHOSPHOLIPASE A2-GAMMA"/>
    <property type="match status" value="1"/>
</dbReference>
<dbReference type="GO" id="GO:0016042">
    <property type="term" value="P:lipid catabolic process"/>
    <property type="evidence" value="ECO:0007669"/>
    <property type="project" value="UniProtKB-KW"/>
</dbReference>
<dbReference type="InterPro" id="IPR016035">
    <property type="entry name" value="Acyl_Trfase/lysoPLipase"/>
</dbReference>
<sequence length="391" mass="45186">MLAAVEKALGGRIPVQRFFDLIGADFAENDNDLCIKNKVFVTSTKDGEQRPTIFTNYIRANDSDSHTDAPFRPLYDFETLHDKEMQFKVWEVARATSAAPTYFRSFSKGSSEQYWDGGLCYNNPASVARDEIFKIWPKMMTEHPDVLLSIGSGYQSTDTKQSQDTTGWWERITGWVPTPGGMKMLETLKRTLLKNMDSEEAWRKEAYRYQQYQARYFRMSPECKVSLPELDDLKAFDSGMLESLAEEWLKESHVLVETLVRRLFATSFYFKSEQKAENTDRGREFSGQIGCRFLDGSDDLVNFLEALQTRVKVLRFRLEETQEYLGGFIDEALFDTMKKEKVFRFDIDVFTVPKEFRTFTIVLESDIRGKFPKTPISGCPWKLQEAAAMSL</sequence>
<gene>
    <name evidence="6" type="ORF">B5807_06697</name>
</gene>
<dbReference type="InterPro" id="IPR002641">
    <property type="entry name" value="PNPLA_dom"/>
</dbReference>
<evidence type="ECO:0000256" key="2">
    <source>
        <dbReference type="ARBA" id="ARBA00022963"/>
    </source>
</evidence>
<protein>
    <recommendedName>
        <fullName evidence="5">PNPLA domain-containing protein</fullName>
    </recommendedName>
</protein>
<dbReference type="SUPFAM" id="SSF52151">
    <property type="entry name" value="FabD/lysophospholipase-like"/>
    <property type="match status" value="1"/>
</dbReference>
<dbReference type="InParanoid" id="A0A1Y2LV55"/>
<dbReference type="PROSITE" id="PS51635">
    <property type="entry name" value="PNPLA"/>
    <property type="match status" value="1"/>
</dbReference>
<proteinExistence type="predicted"/>
<feature type="short sequence motif" description="DGA/G" evidence="4">
    <location>
        <begin position="116"/>
        <end position="118"/>
    </location>
</feature>
<dbReference type="PANTHER" id="PTHR24185">
    <property type="entry name" value="CALCIUM-INDEPENDENT PHOSPHOLIPASE A2-GAMMA"/>
    <property type="match status" value="1"/>
</dbReference>
<reference evidence="6 7" key="1">
    <citation type="journal article" date="2017" name="Genome Announc.">
        <title>Genome sequence of the saprophytic ascomycete Epicoccum nigrum ICMP 19927 strain isolated from New Zealand.</title>
        <authorList>
            <person name="Fokin M."/>
            <person name="Fleetwood D."/>
            <person name="Weir B.S."/>
            <person name="Villas-Boas S.G."/>
        </authorList>
    </citation>
    <scope>NUCLEOTIDE SEQUENCE [LARGE SCALE GENOMIC DNA]</scope>
    <source>
        <strain evidence="6 7">ICMP 19927</strain>
    </source>
</reference>
<evidence type="ECO:0000256" key="4">
    <source>
        <dbReference type="PROSITE-ProRule" id="PRU01161"/>
    </source>
</evidence>
<comment type="caution">
    <text evidence="4">Lacks conserved residue(s) required for the propagation of feature annotation.</text>
</comment>
<keyword evidence="2" id="KW-0442">Lipid degradation</keyword>
<keyword evidence="7" id="KW-1185">Reference proteome</keyword>
<evidence type="ECO:0000259" key="5">
    <source>
        <dbReference type="PROSITE" id="PS51635"/>
    </source>
</evidence>
<dbReference type="Pfam" id="PF01734">
    <property type="entry name" value="Patatin"/>
    <property type="match status" value="1"/>
</dbReference>
<dbReference type="Gene3D" id="3.40.1090.10">
    <property type="entry name" value="Cytosolic phospholipase A2 catalytic domain"/>
    <property type="match status" value="1"/>
</dbReference>
<dbReference type="AlphaFoldDB" id="A0A1Y2LV55"/>
<dbReference type="CDD" id="cd07199">
    <property type="entry name" value="Pat17_PNPLA8_PNPLA9_like"/>
    <property type="match status" value="1"/>
</dbReference>
<keyword evidence="3" id="KW-0443">Lipid metabolism</keyword>
<organism evidence="6 7">
    <name type="scientific">Epicoccum nigrum</name>
    <name type="common">Soil fungus</name>
    <name type="synonym">Epicoccum purpurascens</name>
    <dbReference type="NCBI Taxonomy" id="105696"/>
    <lineage>
        <taxon>Eukaryota</taxon>
        <taxon>Fungi</taxon>
        <taxon>Dikarya</taxon>
        <taxon>Ascomycota</taxon>
        <taxon>Pezizomycotina</taxon>
        <taxon>Dothideomycetes</taxon>
        <taxon>Pleosporomycetidae</taxon>
        <taxon>Pleosporales</taxon>
        <taxon>Pleosporineae</taxon>
        <taxon>Didymellaceae</taxon>
        <taxon>Epicoccum</taxon>
    </lineage>
</organism>
<name>A0A1Y2LV55_EPING</name>
<dbReference type="Proteomes" id="UP000193240">
    <property type="component" value="Unassembled WGS sequence"/>
</dbReference>
<evidence type="ECO:0000313" key="7">
    <source>
        <dbReference type="Proteomes" id="UP000193240"/>
    </source>
</evidence>
<feature type="domain" description="PNPLA" evidence="5">
    <location>
        <begin position="1"/>
        <end position="129"/>
    </location>
</feature>